<feature type="compositionally biased region" description="Polar residues" evidence="1">
    <location>
        <begin position="70"/>
        <end position="79"/>
    </location>
</feature>
<feature type="region of interest" description="Disordered" evidence="1">
    <location>
        <begin position="38"/>
        <end position="110"/>
    </location>
</feature>
<accession>A0A7W8MV59</accession>
<dbReference type="EMBL" id="JACHEP010000010">
    <property type="protein sequence ID" value="MBB5324944.1"/>
    <property type="molecule type" value="Genomic_DNA"/>
</dbReference>
<keyword evidence="3" id="KW-1185">Reference proteome</keyword>
<organism evidence="2 3">
    <name type="scientific">Anoxybacteroides tepidamans</name>
    <dbReference type="NCBI Taxonomy" id="265948"/>
    <lineage>
        <taxon>Bacteria</taxon>
        <taxon>Bacillati</taxon>
        <taxon>Bacillota</taxon>
        <taxon>Bacilli</taxon>
        <taxon>Bacillales</taxon>
        <taxon>Anoxybacillaceae</taxon>
        <taxon>Anoxybacteroides</taxon>
    </lineage>
</organism>
<comment type="caution">
    <text evidence="2">The sequence shown here is derived from an EMBL/GenBank/DDBJ whole genome shotgun (WGS) entry which is preliminary data.</text>
</comment>
<feature type="compositionally biased region" description="Polar residues" evidence="1">
    <location>
        <begin position="38"/>
        <end position="54"/>
    </location>
</feature>
<sequence>MANGKWLKWFVGLSSVAMFTGFVGLSQQYDEKSVTVATNDSNDQGLTNNENSENVFPDFGTSFDDRSSIEGPNSFQAPQTDHEQSQYRDFRQDHSFSGNTDQGRIRSRAS</sequence>
<protein>
    <submittedName>
        <fullName evidence="2">Uncharacterized protein</fullName>
    </submittedName>
</protein>
<gene>
    <name evidence="2" type="ORF">HNQ34_002043</name>
</gene>
<reference evidence="2 3" key="1">
    <citation type="submission" date="2020-08" db="EMBL/GenBank/DDBJ databases">
        <title>Genomic Encyclopedia of Type Strains, Phase IV (KMG-IV): sequencing the most valuable type-strain genomes for metagenomic binning, comparative biology and taxonomic classification.</title>
        <authorList>
            <person name="Goeker M."/>
        </authorList>
    </citation>
    <scope>NUCLEOTIDE SEQUENCE [LARGE SCALE GENOMIC DNA]</scope>
    <source>
        <strain evidence="2 3">DSM 16325</strain>
    </source>
</reference>
<feature type="compositionally biased region" description="Basic and acidic residues" evidence="1">
    <location>
        <begin position="80"/>
        <end position="94"/>
    </location>
</feature>
<proteinExistence type="predicted"/>
<evidence type="ECO:0000256" key="1">
    <source>
        <dbReference type="SAM" id="MobiDB-lite"/>
    </source>
</evidence>
<dbReference type="Proteomes" id="UP000520011">
    <property type="component" value="Unassembled WGS sequence"/>
</dbReference>
<evidence type="ECO:0000313" key="3">
    <source>
        <dbReference type="Proteomes" id="UP000520011"/>
    </source>
</evidence>
<dbReference type="RefSeq" id="WP_183254079.1">
    <property type="nucleotide sequence ID" value="NZ_JACHEP010000010.1"/>
</dbReference>
<name>A0A7W8MV59_9BACL</name>
<evidence type="ECO:0000313" key="2">
    <source>
        <dbReference type="EMBL" id="MBB5324944.1"/>
    </source>
</evidence>
<dbReference type="AlphaFoldDB" id="A0A7W8MV59"/>